<reference evidence="2" key="1">
    <citation type="submission" date="2013-04" db="EMBL/GenBank/DDBJ databases">
        <authorList>
            <person name="Qu J."/>
            <person name="Murali S.C."/>
            <person name="Bandaranaike D."/>
            <person name="Bellair M."/>
            <person name="Blankenburg K."/>
            <person name="Chao H."/>
            <person name="Dinh H."/>
            <person name="Doddapaneni H."/>
            <person name="Downs B."/>
            <person name="Dugan-Rocha S."/>
            <person name="Elkadiri S."/>
            <person name="Gnanaolivu R.D."/>
            <person name="Hernandez B."/>
            <person name="Javaid M."/>
            <person name="Jayaseelan J.C."/>
            <person name="Lee S."/>
            <person name="Li M."/>
            <person name="Ming W."/>
            <person name="Munidasa M."/>
            <person name="Muniz J."/>
            <person name="Nguyen L."/>
            <person name="Ongeri F."/>
            <person name="Osuji N."/>
            <person name="Pu L.-L."/>
            <person name="Puazo M."/>
            <person name="Qu C."/>
            <person name="Quiroz J."/>
            <person name="Raj R."/>
            <person name="Weissenberger G."/>
            <person name="Xin Y."/>
            <person name="Zou X."/>
            <person name="Han Y."/>
            <person name="Richards S."/>
            <person name="Worley K."/>
            <person name="Muzny D."/>
            <person name="Gibbs R."/>
        </authorList>
    </citation>
    <scope>NUCLEOTIDE SEQUENCE</scope>
    <source>
        <strain evidence="2">Sampled in the wild</strain>
    </source>
</reference>
<sequence>MFVGVPTMGQGQQHPIGAGQPAVGIPSNPFLAICPPYIPPGSNFPGGASPAIGQVHAQSSGAEDAGSPATQDLILDFDSSSTNAVKSSQGLSQQMTQMTLGGGAMAPGMGMGMAGMNASPMAFPPQVAPSGQTLSTNLWQ</sequence>
<organism evidence="2 3">
    <name type="scientific">Ladona fulva</name>
    <name type="common">Scarce chaser dragonfly</name>
    <name type="synonym">Libellula fulva</name>
    <dbReference type="NCBI Taxonomy" id="123851"/>
    <lineage>
        <taxon>Eukaryota</taxon>
        <taxon>Metazoa</taxon>
        <taxon>Ecdysozoa</taxon>
        <taxon>Arthropoda</taxon>
        <taxon>Hexapoda</taxon>
        <taxon>Insecta</taxon>
        <taxon>Pterygota</taxon>
        <taxon>Palaeoptera</taxon>
        <taxon>Odonata</taxon>
        <taxon>Epiprocta</taxon>
        <taxon>Anisoptera</taxon>
        <taxon>Libelluloidea</taxon>
        <taxon>Libellulidae</taxon>
        <taxon>Ladona</taxon>
    </lineage>
</organism>
<comment type="caution">
    <text evidence="2">The sequence shown here is derived from an EMBL/GenBank/DDBJ whole genome shotgun (WGS) entry which is preliminary data.</text>
</comment>
<proteinExistence type="predicted"/>
<gene>
    <name evidence="2" type="ORF">J437_LFUL004654</name>
</gene>
<name>A0A8K0K244_LADFU</name>
<evidence type="ECO:0000313" key="3">
    <source>
        <dbReference type="Proteomes" id="UP000792457"/>
    </source>
</evidence>
<dbReference type="AlphaFoldDB" id="A0A8K0K244"/>
<evidence type="ECO:0000256" key="1">
    <source>
        <dbReference type="SAM" id="MobiDB-lite"/>
    </source>
</evidence>
<feature type="region of interest" description="Disordered" evidence="1">
    <location>
        <begin position="43"/>
        <end position="71"/>
    </location>
</feature>
<evidence type="ECO:0000313" key="2">
    <source>
        <dbReference type="EMBL" id="KAG8226936.1"/>
    </source>
</evidence>
<keyword evidence="3" id="KW-1185">Reference proteome</keyword>
<dbReference type="Proteomes" id="UP000792457">
    <property type="component" value="Unassembled WGS sequence"/>
</dbReference>
<dbReference type="OrthoDB" id="10006023at2759"/>
<dbReference type="EMBL" id="KZ308305">
    <property type="protein sequence ID" value="KAG8226936.1"/>
    <property type="molecule type" value="Genomic_DNA"/>
</dbReference>
<reference evidence="2" key="2">
    <citation type="submission" date="2017-10" db="EMBL/GenBank/DDBJ databases">
        <title>Ladona fulva Genome sequencing and assembly.</title>
        <authorList>
            <person name="Murali S."/>
            <person name="Richards S."/>
            <person name="Bandaranaike D."/>
            <person name="Bellair M."/>
            <person name="Blankenburg K."/>
            <person name="Chao H."/>
            <person name="Dinh H."/>
            <person name="Doddapaneni H."/>
            <person name="Dugan-Rocha S."/>
            <person name="Elkadiri S."/>
            <person name="Gnanaolivu R."/>
            <person name="Hernandez B."/>
            <person name="Skinner E."/>
            <person name="Javaid M."/>
            <person name="Lee S."/>
            <person name="Li M."/>
            <person name="Ming W."/>
            <person name="Munidasa M."/>
            <person name="Muniz J."/>
            <person name="Nguyen L."/>
            <person name="Hughes D."/>
            <person name="Osuji N."/>
            <person name="Pu L.-L."/>
            <person name="Puazo M."/>
            <person name="Qu C."/>
            <person name="Quiroz J."/>
            <person name="Raj R."/>
            <person name="Weissenberger G."/>
            <person name="Xin Y."/>
            <person name="Zou X."/>
            <person name="Han Y."/>
            <person name="Worley K."/>
            <person name="Muzny D."/>
            <person name="Gibbs R."/>
        </authorList>
    </citation>
    <scope>NUCLEOTIDE SEQUENCE</scope>
    <source>
        <strain evidence="2">Sampled in the wild</strain>
    </source>
</reference>
<accession>A0A8K0K244</accession>
<protein>
    <submittedName>
        <fullName evidence="2">Uncharacterized protein</fullName>
    </submittedName>
</protein>